<dbReference type="GO" id="GO:0008658">
    <property type="term" value="F:penicillin binding"/>
    <property type="evidence" value="ECO:0007669"/>
    <property type="project" value="InterPro"/>
</dbReference>
<evidence type="ECO:0000256" key="7">
    <source>
        <dbReference type="ARBA" id="ARBA00022692"/>
    </source>
</evidence>
<dbReference type="InterPro" id="IPR001460">
    <property type="entry name" value="PCN-bd_Tpept"/>
</dbReference>
<keyword evidence="7 14" id="KW-0812">Transmembrane</keyword>
<dbReference type="PANTHER" id="PTHR30627:SF2">
    <property type="entry name" value="PEPTIDOGLYCAN D,D-TRANSPEPTIDASE MRDA"/>
    <property type="match status" value="1"/>
</dbReference>
<comment type="catalytic activity">
    <reaction evidence="13">
        <text>Preferential cleavage: (Ac)2-L-Lys-D-Ala-|-D-Ala. Also transpeptidation of peptidyl-alanyl moieties that are N-acyl substituents of D-alanine.</text>
        <dbReference type="EC" id="3.4.16.4"/>
    </reaction>
</comment>
<comment type="similarity">
    <text evidence="4">Belongs to the transpeptidase family.</text>
</comment>
<dbReference type="PANTHER" id="PTHR30627">
    <property type="entry name" value="PEPTIDOGLYCAN D,D-TRANSPEPTIDASE"/>
    <property type="match status" value="1"/>
</dbReference>
<dbReference type="Gene3D" id="1.10.10.1230">
    <property type="entry name" value="Penicillin-binding protein, N-terminal non-catalytic domain, head sub-domain"/>
    <property type="match status" value="1"/>
</dbReference>
<keyword evidence="10 14" id="KW-1133">Transmembrane helix</keyword>
<dbReference type="GO" id="GO:0071972">
    <property type="term" value="F:peptidoglycan L,D-transpeptidase activity"/>
    <property type="evidence" value="ECO:0007669"/>
    <property type="project" value="TreeGrafter"/>
</dbReference>
<evidence type="ECO:0000256" key="14">
    <source>
        <dbReference type="SAM" id="Phobius"/>
    </source>
</evidence>
<evidence type="ECO:0000256" key="13">
    <source>
        <dbReference type="ARBA" id="ARBA00034000"/>
    </source>
</evidence>
<evidence type="ECO:0000313" key="17">
    <source>
        <dbReference type="EMBL" id="KGA95992.1"/>
    </source>
</evidence>
<dbReference type="UniPathway" id="UPA00219"/>
<feature type="domain" description="Penicillin-binding protein transpeptidase" evidence="15">
    <location>
        <begin position="337"/>
        <end position="664"/>
    </location>
</feature>
<dbReference type="EMBL" id="JALP01000070">
    <property type="protein sequence ID" value="THG91435.1"/>
    <property type="molecule type" value="Genomic_DNA"/>
</dbReference>
<proteinExistence type="inferred from homology"/>
<reference evidence="17 19" key="1">
    <citation type="journal article" date="2014" name="Genome Announc.">
        <title>Draft Genome Sequence of Bacillus alcalophilus AV1934, a Classic Alkaliphile Isolated from Human Feces in 1934.</title>
        <authorList>
            <person name="Attie O."/>
            <person name="Jayaprakash A."/>
            <person name="Shah H."/>
            <person name="Paulsen I.T."/>
            <person name="Morino M."/>
            <person name="Takahashi Y."/>
            <person name="Narumi I."/>
            <person name="Sachidanandam R."/>
            <person name="Satoh K."/>
            <person name="Ito M."/>
            <person name="Krulwich T.A."/>
        </authorList>
    </citation>
    <scope>NUCLEOTIDE SEQUENCE [LARGE SCALE GENOMIC DNA]</scope>
    <source>
        <strain evidence="17 19">AV1934</strain>
    </source>
</reference>
<reference evidence="18 20" key="2">
    <citation type="submission" date="2014-01" db="EMBL/GenBank/DDBJ databases">
        <title>Draft genome sequencing of Bacillus alcalophilus CGMCC 1.3604.</title>
        <authorList>
            <person name="Yang J."/>
            <person name="Diao L."/>
            <person name="Yang S."/>
        </authorList>
    </citation>
    <scope>NUCLEOTIDE SEQUENCE [LARGE SCALE GENOMIC DNA]</scope>
    <source>
        <strain evidence="18 20">CGMCC 1.3604</strain>
    </source>
</reference>
<dbReference type="STRING" id="1218173.BALCAV_0218995"/>
<evidence type="ECO:0000259" key="16">
    <source>
        <dbReference type="Pfam" id="PF03717"/>
    </source>
</evidence>
<evidence type="ECO:0000256" key="11">
    <source>
        <dbReference type="ARBA" id="ARBA00023136"/>
    </source>
</evidence>
<dbReference type="SUPFAM" id="SSF56519">
    <property type="entry name" value="Penicillin binding protein dimerisation domain"/>
    <property type="match status" value="1"/>
</dbReference>
<evidence type="ECO:0000256" key="2">
    <source>
        <dbReference type="ARBA" id="ARBA00004236"/>
    </source>
</evidence>
<dbReference type="RefSeq" id="WP_003323819.1">
    <property type="nucleotide sequence ID" value="NZ_ALPT02000088.1"/>
</dbReference>
<name>A0A094YR88_ALKAL</name>
<evidence type="ECO:0000313" key="19">
    <source>
        <dbReference type="Proteomes" id="UP000002754"/>
    </source>
</evidence>
<dbReference type="GO" id="GO:0009252">
    <property type="term" value="P:peptidoglycan biosynthetic process"/>
    <property type="evidence" value="ECO:0007669"/>
    <property type="project" value="UniProtKB-UniPathway"/>
</dbReference>
<dbReference type="Gene3D" id="3.90.1310.10">
    <property type="entry name" value="Penicillin-binding protein 2a (Domain 2)"/>
    <property type="match status" value="1"/>
</dbReference>
<keyword evidence="19" id="KW-1185">Reference proteome</keyword>
<evidence type="ECO:0000313" key="20">
    <source>
        <dbReference type="Proteomes" id="UP000297014"/>
    </source>
</evidence>
<keyword evidence="8" id="KW-0133">Cell shape</keyword>
<evidence type="ECO:0000256" key="8">
    <source>
        <dbReference type="ARBA" id="ARBA00022960"/>
    </source>
</evidence>
<evidence type="ECO:0000256" key="12">
    <source>
        <dbReference type="ARBA" id="ARBA00023316"/>
    </source>
</evidence>
<keyword evidence="12" id="KW-0961">Cell wall biogenesis/degradation</keyword>
<organism evidence="17 19">
    <name type="scientific">Alkalihalobacillus alcalophilus ATCC 27647 = CGMCC 1.3604</name>
    <dbReference type="NCBI Taxonomy" id="1218173"/>
    <lineage>
        <taxon>Bacteria</taxon>
        <taxon>Bacillati</taxon>
        <taxon>Bacillota</taxon>
        <taxon>Bacilli</taxon>
        <taxon>Bacillales</taxon>
        <taxon>Bacillaceae</taxon>
        <taxon>Alkalihalobacillus</taxon>
    </lineage>
</organism>
<dbReference type="GO" id="GO:0008360">
    <property type="term" value="P:regulation of cell shape"/>
    <property type="evidence" value="ECO:0007669"/>
    <property type="project" value="UniProtKB-KW"/>
</dbReference>
<sequence>MTNKEKTRKKRQVPVRLNILFFAVFILFSILILRLGYVQIVQGEEFQKELERTSNSTARIDAPRGIMYDRYGNIVVDNELVLSLTYTNPSQQTRATDMLKLAWKLQPLIEIDTENVREFTIREYLFLQLDAEEIAQLIDDVDTDDMTSGEIYRAQIDAIPEEKLEQISERELEVIAIFQEMSAGYANTPQRIKKDITDKEAHVISERLSELPGIDILRDSERTYPFGNSFLFGNIRSIPSEQIDSFLARGYSRADQVGVSFLEMQYEEALRGQKAEVENITTTSGSSVQRETTEKLGQRGNDLVLSLDMEYQQLLEEAVERQVKRGAVEYLGDKSAYAIVMEPNTGEVLAMVGYEDKVGAENGPVMNHQAIVNNGFEMGSSIKAATVLAGFESGAMPIGATIYDKPIRVAGQPYSSLNRTLGNIGYSKALERSSNIYMIEVGLRLANYRQHNNRLILNEVSRAYDTLKYYFHQFGLGVDTGIDLPSSSVGYIGNVDGREGAGGLMLQFTFGQFDQYTPLQTAQYISTIANGGNRVQPRLVNEIRQPYADKEQFGPVIQSFGPNVLNRIDMNDDMISRVQQSLELVVHGNQGTARRLDYTHGSREVKHPVRVAAKTGTAQVSYNGREANNQTLVGYAPANDPEIAFAIVVPFVSKYYGYNISQGIGVELINDYFDLKKERQGPTKVERDEE</sequence>
<dbReference type="Gene3D" id="3.40.710.10">
    <property type="entry name" value="DD-peptidase/beta-lactamase superfamily"/>
    <property type="match status" value="1"/>
</dbReference>
<keyword evidence="6" id="KW-1003">Cell membrane</keyword>
<dbReference type="AlphaFoldDB" id="A0A094YR88"/>
<dbReference type="GO" id="GO:0005886">
    <property type="term" value="C:plasma membrane"/>
    <property type="evidence" value="ECO:0007669"/>
    <property type="project" value="UniProtKB-SubCell"/>
</dbReference>
<evidence type="ECO:0000256" key="6">
    <source>
        <dbReference type="ARBA" id="ARBA00022475"/>
    </source>
</evidence>
<dbReference type="Proteomes" id="UP000002754">
    <property type="component" value="Unassembled WGS sequence"/>
</dbReference>
<evidence type="ECO:0000256" key="3">
    <source>
        <dbReference type="ARBA" id="ARBA00004752"/>
    </source>
</evidence>
<dbReference type="InterPro" id="IPR036138">
    <property type="entry name" value="PBP_dimer_sf"/>
</dbReference>
<dbReference type="eggNOG" id="COG0768">
    <property type="taxonomic scope" value="Bacteria"/>
</dbReference>
<gene>
    <name evidence="18" type="ORF">AJ85_05045</name>
    <name evidence="17" type="ORF">BALCAV_0218995</name>
</gene>
<dbReference type="EMBL" id="ALPT02000088">
    <property type="protein sequence ID" value="KGA95992.1"/>
    <property type="molecule type" value="Genomic_DNA"/>
</dbReference>
<comment type="subcellular location">
    <subcellularLocation>
        <location evidence="2">Cell membrane</location>
    </subcellularLocation>
    <subcellularLocation>
        <location evidence="1">Membrane</location>
        <topology evidence="1">Single-pass membrane protein</topology>
    </subcellularLocation>
</comment>
<dbReference type="InterPro" id="IPR050515">
    <property type="entry name" value="Beta-lactam/transpept"/>
</dbReference>
<comment type="caution">
    <text evidence="17">The sequence shown here is derived from an EMBL/GenBank/DDBJ whole genome shotgun (WGS) entry which is preliminary data.</text>
</comment>
<evidence type="ECO:0000256" key="9">
    <source>
        <dbReference type="ARBA" id="ARBA00022984"/>
    </source>
</evidence>
<dbReference type="EC" id="3.4.16.4" evidence="5"/>
<dbReference type="GO" id="GO:0009002">
    <property type="term" value="F:serine-type D-Ala-D-Ala carboxypeptidase activity"/>
    <property type="evidence" value="ECO:0007669"/>
    <property type="project" value="UniProtKB-EC"/>
</dbReference>
<protein>
    <recommendedName>
        <fullName evidence="5">serine-type D-Ala-D-Ala carboxypeptidase</fullName>
        <ecNumber evidence="5">3.4.16.4</ecNumber>
    </recommendedName>
</protein>
<dbReference type="Pfam" id="PF03717">
    <property type="entry name" value="PBP_dimer"/>
    <property type="match status" value="1"/>
</dbReference>
<evidence type="ECO:0000256" key="1">
    <source>
        <dbReference type="ARBA" id="ARBA00004167"/>
    </source>
</evidence>
<dbReference type="Proteomes" id="UP000297014">
    <property type="component" value="Unassembled WGS sequence"/>
</dbReference>
<dbReference type="Pfam" id="PF00905">
    <property type="entry name" value="Transpeptidase"/>
    <property type="match status" value="1"/>
</dbReference>
<dbReference type="InterPro" id="IPR005311">
    <property type="entry name" value="PBP_dimer"/>
</dbReference>
<keyword evidence="11 14" id="KW-0472">Membrane</keyword>
<dbReference type="OrthoDB" id="9770103at2"/>
<feature type="transmembrane region" description="Helical" evidence="14">
    <location>
        <begin position="20"/>
        <end position="40"/>
    </location>
</feature>
<evidence type="ECO:0000259" key="15">
    <source>
        <dbReference type="Pfam" id="PF00905"/>
    </source>
</evidence>
<evidence type="ECO:0000256" key="10">
    <source>
        <dbReference type="ARBA" id="ARBA00022989"/>
    </source>
</evidence>
<dbReference type="SUPFAM" id="SSF56601">
    <property type="entry name" value="beta-lactamase/transpeptidase-like"/>
    <property type="match status" value="1"/>
</dbReference>
<comment type="pathway">
    <text evidence="3">Cell wall biogenesis; peptidoglycan biosynthesis.</text>
</comment>
<dbReference type="InterPro" id="IPR012338">
    <property type="entry name" value="Beta-lactam/transpept-like"/>
</dbReference>
<evidence type="ECO:0000256" key="4">
    <source>
        <dbReference type="ARBA" id="ARBA00007171"/>
    </source>
</evidence>
<dbReference type="GO" id="GO:0071555">
    <property type="term" value="P:cell wall organization"/>
    <property type="evidence" value="ECO:0007669"/>
    <property type="project" value="UniProtKB-KW"/>
</dbReference>
<feature type="domain" description="Penicillin-binding protein dimerisation" evidence="16">
    <location>
        <begin position="60"/>
        <end position="287"/>
    </location>
</feature>
<evidence type="ECO:0000256" key="5">
    <source>
        <dbReference type="ARBA" id="ARBA00012448"/>
    </source>
</evidence>
<accession>A0A094YR88</accession>
<keyword evidence="9" id="KW-0573">Peptidoglycan synthesis</keyword>
<evidence type="ECO:0000313" key="18">
    <source>
        <dbReference type="EMBL" id="THG91435.1"/>
    </source>
</evidence>